<sequence>MAEQSHPAVSQPITTDSKGYPSAPPTSYPPAPLSHSSYNHVPYQGYPEVYPPVSQPNNAMAPPAGYPPVSAPASQTNYAPPPAPAAAGVAAVPAPTPQPNYNAIPNPIPVLGPQYCLPHLVDLGVTRKLMTVTDDFVITDVNNNLLFKIKGIFFTMHSKRVLLDSTGKPIITLRHKFFTAHSRWMACKGDSKDSKDVLFNAKTTSVIQFKTKLNMYLAKNKTSEDYCDFKVEGSWSERSCVVYVGESNTIAARMHMQDSAQSFFLGKDRFMITVYPNVDYAFIVALIVILDAINARNDIVV</sequence>
<protein>
    <submittedName>
        <fullName evidence="1">Uncharacterized protein</fullName>
    </submittedName>
</protein>
<dbReference type="Proteomes" id="UP001060085">
    <property type="component" value="Linkage Group LG05"/>
</dbReference>
<proteinExistence type="predicted"/>
<accession>A0ACC0ASS6</accession>
<evidence type="ECO:0000313" key="1">
    <source>
        <dbReference type="EMBL" id="KAI5663017.1"/>
    </source>
</evidence>
<dbReference type="EMBL" id="CM044705">
    <property type="protein sequence ID" value="KAI5663017.1"/>
    <property type="molecule type" value="Genomic_DNA"/>
</dbReference>
<comment type="caution">
    <text evidence="1">The sequence shown here is derived from an EMBL/GenBank/DDBJ whole genome shotgun (WGS) entry which is preliminary data.</text>
</comment>
<reference evidence="2" key="1">
    <citation type="journal article" date="2023" name="Nat. Plants">
        <title>Single-cell RNA sequencing provides a high-resolution roadmap for understanding the multicellular compartmentation of specialized metabolism.</title>
        <authorList>
            <person name="Sun S."/>
            <person name="Shen X."/>
            <person name="Li Y."/>
            <person name="Li Y."/>
            <person name="Wang S."/>
            <person name="Li R."/>
            <person name="Zhang H."/>
            <person name="Shen G."/>
            <person name="Guo B."/>
            <person name="Wei J."/>
            <person name="Xu J."/>
            <person name="St-Pierre B."/>
            <person name="Chen S."/>
            <person name="Sun C."/>
        </authorList>
    </citation>
    <scope>NUCLEOTIDE SEQUENCE [LARGE SCALE GENOMIC DNA]</scope>
</reference>
<name>A0ACC0ASS6_CATRO</name>
<gene>
    <name evidence="1" type="ORF">M9H77_22340</name>
</gene>
<evidence type="ECO:0000313" key="2">
    <source>
        <dbReference type="Proteomes" id="UP001060085"/>
    </source>
</evidence>
<keyword evidence="2" id="KW-1185">Reference proteome</keyword>
<organism evidence="1 2">
    <name type="scientific">Catharanthus roseus</name>
    <name type="common">Madagascar periwinkle</name>
    <name type="synonym">Vinca rosea</name>
    <dbReference type="NCBI Taxonomy" id="4058"/>
    <lineage>
        <taxon>Eukaryota</taxon>
        <taxon>Viridiplantae</taxon>
        <taxon>Streptophyta</taxon>
        <taxon>Embryophyta</taxon>
        <taxon>Tracheophyta</taxon>
        <taxon>Spermatophyta</taxon>
        <taxon>Magnoliopsida</taxon>
        <taxon>eudicotyledons</taxon>
        <taxon>Gunneridae</taxon>
        <taxon>Pentapetalae</taxon>
        <taxon>asterids</taxon>
        <taxon>lamiids</taxon>
        <taxon>Gentianales</taxon>
        <taxon>Apocynaceae</taxon>
        <taxon>Rauvolfioideae</taxon>
        <taxon>Vinceae</taxon>
        <taxon>Catharanthinae</taxon>
        <taxon>Catharanthus</taxon>
    </lineage>
</organism>